<comment type="caution">
    <text evidence="2">The sequence shown here is derived from an EMBL/GenBank/DDBJ whole genome shotgun (WGS) entry which is preliminary data.</text>
</comment>
<feature type="transmembrane region" description="Helical" evidence="1">
    <location>
        <begin position="236"/>
        <end position="254"/>
    </location>
</feature>
<name>A0A0G1G5D1_9BACT</name>
<evidence type="ECO:0000313" key="3">
    <source>
        <dbReference type="Proteomes" id="UP000033980"/>
    </source>
</evidence>
<feature type="transmembrane region" description="Helical" evidence="1">
    <location>
        <begin position="275"/>
        <end position="293"/>
    </location>
</feature>
<dbReference type="EMBL" id="LCFK01000014">
    <property type="protein sequence ID" value="KKS94163.1"/>
    <property type="molecule type" value="Genomic_DNA"/>
</dbReference>
<feature type="transmembrane region" description="Helical" evidence="1">
    <location>
        <begin position="91"/>
        <end position="109"/>
    </location>
</feature>
<keyword evidence="1" id="KW-0812">Transmembrane</keyword>
<feature type="transmembrane region" description="Helical" evidence="1">
    <location>
        <begin position="313"/>
        <end position="332"/>
    </location>
</feature>
<feature type="transmembrane region" description="Helical" evidence="1">
    <location>
        <begin position="344"/>
        <end position="362"/>
    </location>
</feature>
<proteinExistence type="predicted"/>
<reference evidence="2 3" key="1">
    <citation type="journal article" date="2015" name="Nature">
        <title>rRNA introns, odd ribosomes, and small enigmatic genomes across a large radiation of phyla.</title>
        <authorList>
            <person name="Brown C.T."/>
            <person name="Hug L.A."/>
            <person name="Thomas B.C."/>
            <person name="Sharon I."/>
            <person name="Castelle C.J."/>
            <person name="Singh A."/>
            <person name="Wilkins M.J."/>
            <person name="Williams K.H."/>
            <person name="Banfield J.F."/>
        </authorList>
    </citation>
    <scope>NUCLEOTIDE SEQUENCE [LARGE SCALE GENOMIC DNA]</scope>
</reference>
<evidence type="ECO:0008006" key="4">
    <source>
        <dbReference type="Google" id="ProtNLM"/>
    </source>
</evidence>
<dbReference type="AlphaFoldDB" id="A0A0G1G5D1"/>
<feature type="transmembrane region" description="Helical" evidence="1">
    <location>
        <begin position="121"/>
        <end position="149"/>
    </location>
</feature>
<keyword evidence="1" id="KW-0472">Membrane</keyword>
<feature type="transmembrane region" description="Helical" evidence="1">
    <location>
        <begin position="207"/>
        <end position="230"/>
    </location>
</feature>
<feature type="transmembrane region" description="Helical" evidence="1">
    <location>
        <begin position="36"/>
        <end position="53"/>
    </location>
</feature>
<feature type="transmembrane region" description="Helical" evidence="1">
    <location>
        <begin position="5"/>
        <end position="24"/>
    </location>
</feature>
<keyword evidence="1" id="KW-1133">Transmembrane helix</keyword>
<evidence type="ECO:0000256" key="1">
    <source>
        <dbReference type="SAM" id="Phobius"/>
    </source>
</evidence>
<sequence length="379" mass="42586">MFSNIILQLIVFLLPTQLGLHFWPDFSRVAGIKIDYLSPTLYLTDLFILSYILTSIRKVLGWIHLHTKSVSVFALLVILNTLFAISPLNTLLWWIRSIVYISLFLAFRLNKVSWQQIKAPLIYSTILVVFIEVIQTTLQSSIGGILYWLGERSYSASTPGLARLNLSGLNFVRAPSIFSHPNSLSGYLLVVYYLLHINKSPLWQKLAVFTGLLLTFSKASLLAFVLVISLYINSSLLIATFMIFSLLQVFLPYLPNSLQFISDRLFLLSPVKSLITTRPILGSGLGGFIPSLVNYLPGSFLLPEKLQPVHNLPLLICAEGGILGVWLLFTFIKVNLNKLLKPKLLGLIALVIITGTFDHYWWTLPQNKLILLLAASILL</sequence>
<feature type="transmembrane region" description="Helical" evidence="1">
    <location>
        <begin position="177"/>
        <end position="195"/>
    </location>
</feature>
<feature type="transmembrane region" description="Helical" evidence="1">
    <location>
        <begin position="65"/>
        <end position="85"/>
    </location>
</feature>
<protein>
    <recommendedName>
        <fullName evidence="4">O-antigen polymerase</fullName>
    </recommendedName>
</protein>
<accession>A0A0G1G5D1</accession>
<gene>
    <name evidence="2" type="ORF">UV68_C0014G0016</name>
</gene>
<organism evidence="2 3">
    <name type="scientific">Candidatus Collierbacteria bacterium GW2011_GWC2_43_12</name>
    <dbReference type="NCBI Taxonomy" id="1618390"/>
    <lineage>
        <taxon>Bacteria</taxon>
        <taxon>Candidatus Collieribacteriota</taxon>
    </lineage>
</organism>
<evidence type="ECO:0000313" key="2">
    <source>
        <dbReference type="EMBL" id="KKS94163.1"/>
    </source>
</evidence>
<dbReference type="Proteomes" id="UP000033980">
    <property type="component" value="Unassembled WGS sequence"/>
</dbReference>